<evidence type="ECO:0000313" key="2">
    <source>
        <dbReference type="Proteomes" id="UP000281691"/>
    </source>
</evidence>
<dbReference type="Pfam" id="PF17320">
    <property type="entry name" value="DUF5363"/>
    <property type="match status" value="1"/>
</dbReference>
<reference evidence="1 2" key="1">
    <citation type="submission" date="2018-11" db="EMBL/GenBank/DDBJ databases">
        <title>Genomic Encyclopedia of Type Strains, Phase IV (KMG-IV): sequencing the most valuable type-strain genomes for metagenomic binning, comparative biology and taxonomic classification.</title>
        <authorList>
            <person name="Goeker M."/>
        </authorList>
    </citation>
    <scope>NUCLEOTIDE SEQUENCE [LARGE SCALE GENOMIC DNA]</scope>
    <source>
        <strain evidence="1 2">DSM 27238</strain>
    </source>
</reference>
<accession>A0A3N4WCS9</accession>
<evidence type="ECO:0000313" key="1">
    <source>
        <dbReference type="EMBL" id="RPE83840.1"/>
    </source>
</evidence>
<dbReference type="Proteomes" id="UP000281691">
    <property type="component" value="Unassembled WGS sequence"/>
</dbReference>
<keyword evidence="2" id="KW-1185">Reference proteome</keyword>
<organism evidence="1 2">
    <name type="scientific">Vespertiliibacter pulmonis</name>
    <dbReference type="NCBI Taxonomy" id="1443036"/>
    <lineage>
        <taxon>Bacteria</taxon>
        <taxon>Pseudomonadati</taxon>
        <taxon>Pseudomonadota</taxon>
        <taxon>Gammaproteobacteria</taxon>
        <taxon>Pasteurellales</taxon>
        <taxon>Pasteurellaceae</taxon>
        <taxon>Vespertiliibacter</taxon>
    </lineage>
</organism>
<sequence>MLEKNSKKSWLKGLIEKYNELCKDLGVENGACRSCVPIVKFDPKKEGKSNVAEKELK</sequence>
<gene>
    <name evidence="1" type="ORF">EDC46_1043</name>
</gene>
<name>A0A3N4WCS9_9PAST</name>
<comment type="caution">
    <text evidence="1">The sequence shown here is derived from an EMBL/GenBank/DDBJ whole genome shotgun (WGS) entry which is preliminary data.</text>
</comment>
<dbReference type="EMBL" id="RKQP01000002">
    <property type="protein sequence ID" value="RPE83840.1"/>
    <property type="molecule type" value="Genomic_DNA"/>
</dbReference>
<dbReference type="RefSeq" id="WP_170152431.1">
    <property type="nucleotide sequence ID" value="NZ_CP016615.1"/>
</dbReference>
<protein>
    <recommendedName>
        <fullName evidence="3">DUF5363 family protein</fullName>
    </recommendedName>
</protein>
<proteinExistence type="predicted"/>
<dbReference type="InterPro" id="IPR035292">
    <property type="entry name" value="DUF5363"/>
</dbReference>
<evidence type="ECO:0008006" key="3">
    <source>
        <dbReference type="Google" id="ProtNLM"/>
    </source>
</evidence>
<dbReference type="AlphaFoldDB" id="A0A3N4WCS9"/>